<dbReference type="InterPro" id="IPR036513">
    <property type="entry name" value="STAS_dom_sf"/>
</dbReference>
<gene>
    <name evidence="3" type="ORF">Aglo03_00440</name>
</gene>
<dbReference type="EMBL" id="BSSD01000001">
    <property type="protein sequence ID" value="GLW89228.1"/>
    <property type="molecule type" value="Genomic_DNA"/>
</dbReference>
<dbReference type="InterPro" id="IPR036457">
    <property type="entry name" value="PPM-type-like_dom_sf"/>
</dbReference>
<dbReference type="InterPro" id="IPR036890">
    <property type="entry name" value="HATPase_C_sf"/>
</dbReference>
<dbReference type="PANTHER" id="PTHR43156:SF2">
    <property type="entry name" value="STAGE II SPORULATION PROTEIN E"/>
    <property type="match status" value="1"/>
</dbReference>
<dbReference type="InterPro" id="IPR052016">
    <property type="entry name" value="Bact_Sigma-Reg"/>
</dbReference>
<dbReference type="SUPFAM" id="SSF52091">
    <property type="entry name" value="SpoIIaa-like"/>
    <property type="match status" value="1"/>
</dbReference>
<accession>A0A9W6QEZ6</accession>
<dbReference type="SUPFAM" id="SSF55785">
    <property type="entry name" value="PYP-like sensor domain (PAS domain)"/>
    <property type="match status" value="1"/>
</dbReference>
<dbReference type="InterPro" id="IPR001932">
    <property type="entry name" value="PPM-type_phosphatase-like_dom"/>
</dbReference>
<keyword evidence="1" id="KW-0378">Hydrolase</keyword>
<evidence type="ECO:0000259" key="2">
    <source>
        <dbReference type="PROSITE" id="PS50801"/>
    </source>
</evidence>
<reference evidence="3" key="1">
    <citation type="submission" date="2023-02" db="EMBL/GenBank/DDBJ databases">
        <title>Actinokineospora globicatena NBRC 15670.</title>
        <authorList>
            <person name="Ichikawa N."/>
            <person name="Sato H."/>
            <person name="Tonouchi N."/>
        </authorList>
    </citation>
    <scope>NUCLEOTIDE SEQUENCE</scope>
    <source>
        <strain evidence="3">NBRC 15670</strain>
    </source>
</reference>
<sequence length="652" mass="69179">MPAGTSVVMGGTELHETQAAALAFETAPAIMWMFAGPGHRIVAANRLARASVGDRPGLLGTPVREAVPEAAGQQVFEMLDQVARTGEPQLGVERRVEIDLTGAGDLVEGYFTYSVVRVPGPDGEPVLVAHVIDVTTSVRQRHAAQAEVAEVRQRLAAERRVTLQLQRNLLPTGLPLLPDLGLGAAYVPAGEWLTAGGDWYDVVTMPGDRVGFVLGDVVGHGPTASGAMGQLRAVAAERLVRGGTVSEVLRALDTIARLSPDARGSTVCVVVLDRLTRVLEHGSRGHPRPLVLGADGVPRFLEGQVGPPLAFLDSDSPVSYSTLSQGETLVLYSDGVVEAPGRGFTESRDRLVDCVAHVSVQNAGNDPRELPDRLCSALAALVDNQTSRDDVTVLAATVLAGPAPRLELALPGVAEQLVVLHRELNAWLDALSAHRDDRTAIALCVVEAVTNSIEHGYRDHTGIVTVVGELDGLGGVTVTVADTGTWREPVERTPYRGRGMLMMRECSDHLHVDTDEDGTTVHMRRAIRRPPVPLPDFDPPHPVTAPHTLSVKTEITGTTIRVFATGVLDSSNAPELRAALQEASRSGPGECLIILAAVDLLTSAALRVLYEQVTDLRAANRALRLITPPDSPAAAAFTASGLDHLLPVHSTE</sequence>
<dbReference type="Gene3D" id="3.30.750.24">
    <property type="entry name" value="STAS domain"/>
    <property type="match status" value="1"/>
</dbReference>
<dbReference type="InterPro" id="IPR002645">
    <property type="entry name" value="STAS_dom"/>
</dbReference>
<dbReference type="SMART" id="SM00331">
    <property type="entry name" value="PP2C_SIG"/>
    <property type="match status" value="1"/>
</dbReference>
<dbReference type="PANTHER" id="PTHR43156">
    <property type="entry name" value="STAGE II SPORULATION PROTEIN E-RELATED"/>
    <property type="match status" value="1"/>
</dbReference>
<dbReference type="Gene3D" id="3.60.40.10">
    <property type="entry name" value="PPM-type phosphatase domain"/>
    <property type="match status" value="1"/>
</dbReference>
<comment type="caution">
    <text evidence="3">The sequence shown here is derived from an EMBL/GenBank/DDBJ whole genome shotgun (WGS) entry which is preliminary data.</text>
</comment>
<proteinExistence type="predicted"/>
<dbReference type="CDD" id="cd16936">
    <property type="entry name" value="HATPase_RsbW-like"/>
    <property type="match status" value="1"/>
</dbReference>
<dbReference type="Proteomes" id="UP001165042">
    <property type="component" value="Unassembled WGS sequence"/>
</dbReference>
<dbReference type="SUPFAM" id="SSF55874">
    <property type="entry name" value="ATPase domain of HSP90 chaperone/DNA topoisomerase II/histidine kinase"/>
    <property type="match status" value="1"/>
</dbReference>
<feature type="domain" description="STAS" evidence="2">
    <location>
        <begin position="549"/>
        <end position="652"/>
    </location>
</feature>
<dbReference type="PROSITE" id="PS50801">
    <property type="entry name" value="STAS"/>
    <property type="match status" value="1"/>
</dbReference>
<dbReference type="InterPro" id="IPR003594">
    <property type="entry name" value="HATPase_dom"/>
</dbReference>
<dbReference type="AlphaFoldDB" id="A0A9W6QEZ6"/>
<evidence type="ECO:0000313" key="3">
    <source>
        <dbReference type="EMBL" id="GLW89228.1"/>
    </source>
</evidence>
<dbReference type="Gene3D" id="3.30.565.10">
    <property type="entry name" value="Histidine kinase-like ATPase, C-terminal domain"/>
    <property type="match status" value="1"/>
</dbReference>
<organism evidence="3 4">
    <name type="scientific">Actinokineospora globicatena</name>
    <dbReference type="NCBI Taxonomy" id="103729"/>
    <lineage>
        <taxon>Bacteria</taxon>
        <taxon>Bacillati</taxon>
        <taxon>Actinomycetota</taxon>
        <taxon>Actinomycetes</taxon>
        <taxon>Pseudonocardiales</taxon>
        <taxon>Pseudonocardiaceae</taxon>
        <taxon>Actinokineospora</taxon>
    </lineage>
</organism>
<name>A0A9W6QEZ6_9PSEU</name>
<dbReference type="InterPro" id="IPR035965">
    <property type="entry name" value="PAS-like_dom_sf"/>
</dbReference>
<dbReference type="Pfam" id="PF01740">
    <property type="entry name" value="STAS"/>
    <property type="match status" value="1"/>
</dbReference>
<protein>
    <recommendedName>
        <fullName evidence="2">STAS domain-containing protein</fullName>
    </recommendedName>
</protein>
<dbReference type="SUPFAM" id="SSF81606">
    <property type="entry name" value="PP2C-like"/>
    <property type="match status" value="1"/>
</dbReference>
<evidence type="ECO:0000256" key="1">
    <source>
        <dbReference type="ARBA" id="ARBA00022801"/>
    </source>
</evidence>
<dbReference type="Pfam" id="PF07228">
    <property type="entry name" value="SpoIIE"/>
    <property type="match status" value="1"/>
</dbReference>
<dbReference type="GO" id="GO:0016791">
    <property type="term" value="F:phosphatase activity"/>
    <property type="evidence" value="ECO:0007669"/>
    <property type="project" value="TreeGrafter"/>
</dbReference>
<dbReference type="CDD" id="cd07043">
    <property type="entry name" value="STAS_anti-anti-sigma_factors"/>
    <property type="match status" value="1"/>
</dbReference>
<dbReference type="Pfam" id="PF13581">
    <property type="entry name" value="HATPase_c_2"/>
    <property type="match status" value="1"/>
</dbReference>
<dbReference type="Gene3D" id="3.30.450.20">
    <property type="entry name" value="PAS domain"/>
    <property type="match status" value="1"/>
</dbReference>
<keyword evidence="4" id="KW-1185">Reference proteome</keyword>
<evidence type="ECO:0000313" key="4">
    <source>
        <dbReference type="Proteomes" id="UP001165042"/>
    </source>
</evidence>